<dbReference type="Proteomes" id="UP000001194">
    <property type="component" value="Unassembled WGS sequence"/>
</dbReference>
<protein>
    <submittedName>
        <fullName evidence="2">Predicted protein</fullName>
    </submittedName>
</protein>
<proteinExistence type="predicted"/>
<gene>
    <name evidence="2" type="ORF">LACBIDRAFT_303857</name>
</gene>
<dbReference type="HOGENOM" id="CLU_2979501_0_0_1"/>
<reference evidence="2 3" key="1">
    <citation type="journal article" date="2008" name="Nature">
        <title>The genome of Laccaria bicolor provides insights into mycorrhizal symbiosis.</title>
        <authorList>
            <person name="Martin F."/>
            <person name="Aerts A."/>
            <person name="Ahren D."/>
            <person name="Brun A."/>
            <person name="Danchin E.G.J."/>
            <person name="Duchaussoy F."/>
            <person name="Gibon J."/>
            <person name="Kohler A."/>
            <person name="Lindquist E."/>
            <person name="Pereda V."/>
            <person name="Salamov A."/>
            <person name="Shapiro H.J."/>
            <person name="Wuyts J."/>
            <person name="Blaudez D."/>
            <person name="Buee M."/>
            <person name="Brokstein P."/>
            <person name="Canbaeck B."/>
            <person name="Cohen D."/>
            <person name="Courty P.E."/>
            <person name="Coutinho P.M."/>
            <person name="Delaruelle C."/>
            <person name="Detter J.C."/>
            <person name="Deveau A."/>
            <person name="DiFazio S."/>
            <person name="Duplessis S."/>
            <person name="Fraissinet-Tachet L."/>
            <person name="Lucic E."/>
            <person name="Frey-Klett P."/>
            <person name="Fourrey C."/>
            <person name="Feussner I."/>
            <person name="Gay G."/>
            <person name="Grimwood J."/>
            <person name="Hoegger P.J."/>
            <person name="Jain P."/>
            <person name="Kilaru S."/>
            <person name="Labbe J."/>
            <person name="Lin Y.C."/>
            <person name="Legue V."/>
            <person name="Le Tacon F."/>
            <person name="Marmeisse R."/>
            <person name="Melayah D."/>
            <person name="Montanini B."/>
            <person name="Muratet M."/>
            <person name="Nehls U."/>
            <person name="Niculita-Hirzel H."/>
            <person name="Oudot-Le Secq M.P."/>
            <person name="Peter M."/>
            <person name="Quesneville H."/>
            <person name="Rajashekar B."/>
            <person name="Reich M."/>
            <person name="Rouhier N."/>
            <person name="Schmutz J."/>
            <person name="Yin T."/>
            <person name="Chalot M."/>
            <person name="Henrissat B."/>
            <person name="Kuees U."/>
            <person name="Lucas S."/>
            <person name="Van de Peer Y."/>
            <person name="Podila G.K."/>
            <person name="Polle A."/>
            <person name="Pukkila P.J."/>
            <person name="Richardson P.M."/>
            <person name="Rouze P."/>
            <person name="Sanders I.R."/>
            <person name="Stajich J.E."/>
            <person name="Tunlid A."/>
            <person name="Tuskan G."/>
            <person name="Grigoriev I.V."/>
        </authorList>
    </citation>
    <scope>NUCLEOTIDE SEQUENCE [LARGE SCALE GENOMIC DNA]</scope>
    <source>
        <strain evidence="3">S238N-H82 / ATCC MYA-4686</strain>
    </source>
</reference>
<dbReference type="GeneID" id="6079907"/>
<evidence type="ECO:0000313" key="3">
    <source>
        <dbReference type="Proteomes" id="UP000001194"/>
    </source>
</evidence>
<keyword evidence="1" id="KW-0812">Transmembrane</keyword>
<feature type="transmembrane region" description="Helical" evidence="1">
    <location>
        <begin position="27"/>
        <end position="49"/>
    </location>
</feature>
<sequence length="58" mass="6493">MIAVGIFQPYSFFSRVGRMMSTRLRHLISSIIGFLHSSIIICGGLGYLLSPLSGSMWW</sequence>
<evidence type="ECO:0000256" key="1">
    <source>
        <dbReference type="SAM" id="Phobius"/>
    </source>
</evidence>
<dbReference type="AlphaFoldDB" id="B0DKI2"/>
<keyword evidence="1" id="KW-0472">Membrane</keyword>
<keyword evidence="3" id="KW-1185">Reference proteome</keyword>
<keyword evidence="1" id="KW-1133">Transmembrane helix</keyword>
<evidence type="ECO:0000313" key="2">
    <source>
        <dbReference type="EMBL" id="EDR04947.1"/>
    </source>
</evidence>
<dbReference type="InParanoid" id="B0DKI2"/>
<dbReference type="KEGG" id="lbc:LACBIDRAFT_303857"/>
<dbReference type="RefSeq" id="XP_001884337.1">
    <property type="nucleotide sequence ID" value="XM_001884302.1"/>
</dbReference>
<name>B0DKI2_LACBS</name>
<accession>B0DKI2</accession>
<dbReference type="EMBL" id="DS547115">
    <property type="protein sequence ID" value="EDR04947.1"/>
    <property type="molecule type" value="Genomic_DNA"/>
</dbReference>
<organism evidence="3">
    <name type="scientific">Laccaria bicolor (strain S238N-H82 / ATCC MYA-4686)</name>
    <name type="common">Bicoloured deceiver</name>
    <name type="synonym">Laccaria laccata var. bicolor</name>
    <dbReference type="NCBI Taxonomy" id="486041"/>
    <lineage>
        <taxon>Eukaryota</taxon>
        <taxon>Fungi</taxon>
        <taxon>Dikarya</taxon>
        <taxon>Basidiomycota</taxon>
        <taxon>Agaricomycotina</taxon>
        <taxon>Agaricomycetes</taxon>
        <taxon>Agaricomycetidae</taxon>
        <taxon>Agaricales</taxon>
        <taxon>Agaricineae</taxon>
        <taxon>Hydnangiaceae</taxon>
        <taxon>Laccaria</taxon>
    </lineage>
</organism>